<name>A0ABP6S095_9PSEU</name>
<proteinExistence type="predicted"/>
<evidence type="ECO:0000313" key="3">
    <source>
        <dbReference type="Proteomes" id="UP001500483"/>
    </source>
</evidence>
<sequence length="57" mass="5998">MAGAALLLLALIAIVMVLLAPDRHDDADDHEVRIPAPRAEGELGSARPGAVDEKERA</sequence>
<protein>
    <submittedName>
        <fullName evidence="2">Uncharacterized protein</fullName>
    </submittedName>
</protein>
<keyword evidence="3" id="KW-1185">Reference proteome</keyword>
<comment type="caution">
    <text evidence="2">The sequence shown here is derived from an EMBL/GenBank/DDBJ whole genome shotgun (WGS) entry which is preliminary data.</text>
</comment>
<feature type="region of interest" description="Disordered" evidence="1">
    <location>
        <begin position="27"/>
        <end position="57"/>
    </location>
</feature>
<reference evidence="3" key="1">
    <citation type="journal article" date="2019" name="Int. J. Syst. Evol. Microbiol.">
        <title>The Global Catalogue of Microorganisms (GCM) 10K type strain sequencing project: providing services to taxonomists for standard genome sequencing and annotation.</title>
        <authorList>
            <consortium name="The Broad Institute Genomics Platform"/>
            <consortium name="The Broad Institute Genome Sequencing Center for Infectious Disease"/>
            <person name="Wu L."/>
            <person name="Ma J."/>
        </authorList>
    </citation>
    <scope>NUCLEOTIDE SEQUENCE [LARGE SCALE GENOMIC DNA]</scope>
    <source>
        <strain evidence="3">JCM 9687</strain>
    </source>
</reference>
<accession>A0ABP6S095</accession>
<dbReference type="RefSeq" id="WP_224961281.1">
    <property type="nucleotide sequence ID" value="NZ_BAAAYK010000038.1"/>
</dbReference>
<evidence type="ECO:0000313" key="2">
    <source>
        <dbReference type="EMBL" id="GAA3364592.1"/>
    </source>
</evidence>
<dbReference type="Proteomes" id="UP001500483">
    <property type="component" value="Unassembled WGS sequence"/>
</dbReference>
<gene>
    <name evidence="2" type="ORF">GCM10020366_61070</name>
</gene>
<evidence type="ECO:0000256" key="1">
    <source>
        <dbReference type="SAM" id="MobiDB-lite"/>
    </source>
</evidence>
<organism evidence="2 3">
    <name type="scientific">Saccharopolyspora gregorii</name>
    <dbReference type="NCBI Taxonomy" id="33914"/>
    <lineage>
        <taxon>Bacteria</taxon>
        <taxon>Bacillati</taxon>
        <taxon>Actinomycetota</taxon>
        <taxon>Actinomycetes</taxon>
        <taxon>Pseudonocardiales</taxon>
        <taxon>Pseudonocardiaceae</taxon>
        <taxon>Saccharopolyspora</taxon>
    </lineage>
</organism>
<dbReference type="EMBL" id="BAAAYK010000038">
    <property type="protein sequence ID" value="GAA3364592.1"/>
    <property type="molecule type" value="Genomic_DNA"/>
</dbReference>